<dbReference type="EMBL" id="CP041969">
    <property type="protein sequence ID" value="QMV40967.1"/>
    <property type="molecule type" value="Genomic_DNA"/>
</dbReference>
<sequence length="67" mass="7085">MVSIAAGQDHSLALKSDGTVVGWGYNFYGSSDLAGRTLTGVVAIAAAGIPLTRIEIGWHCSWMGRQY</sequence>
<dbReference type="AlphaFoldDB" id="A0A7G5BVI3"/>
<dbReference type="PROSITE" id="PS00626">
    <property type="entry name" value="RCC1_2"/>
    <property type="match status" value="1"/>
</dbReference>
<evidence type="ECO:0000313" key="2">
    <source>
        <dbReference type="Proteomes" id="UP000515679"/>
    </source>
</evidence>
<evidence type="ECO:0000313" key="1">
    <source>
        <dbReference type="EMBL" id="QMV40967.1"/>
    </source>
</evidence>
<reference evidence="1 2" key="1">
    <citation type="submission" date="2019-07" db="EMBL/GenBank/DDBJ databases">
        <authorList>
            <person name="Kim J.K."/>
            <person name="Cheong H.-M."/>
            <person name="Choi Y."/>
            <person name="Hwang K.J."/>
            <person name="Lee S."/>
            <person name="Choi C."/>
        </authorList>
    </citation>
    <scope>NUCLEOTIDE SEQUENCE [LARGE SCALE GENOMIC DNA]</scope>
    <source>
        <strain evidence="1 2">KS 22</strain>
    </source>
</reference>
<protein>
    <recommendedName>
        <fullName evidence="3">Regulator of chromosome condensation (RCC1) repeat-containing protein</fullName>
    </recommendedName>
</protein>
<dbReference type="SUPFAM" id="SSF50985">
    <property type="entry name" value="RCC1/BLIP-II"/>
    <property type="match status" value="1"/>
</dbReference>
<proteinExistence type="predicted"/>
<organism evidence="1 2">
    <name type="scientific">Cohnella cholangitidis</name>
    <dbReference type="NCBI Taxonomy" id="2598458"/>
    <lineage>
        <taxon>Bacteria</taxon>
        <taxon>Bacillati</taxon>
        <taxon>Bacillota</taxon>
        <taxon>Bacilli</taxon>
        <taxon>Bacillales</taxon>
        <taxon>Paenibacillaceae</taxon>
        <taxon>Cohnella</taxon>
    </lineage>
</organism>
<keyword evidence="2" id="KW-1185">Reference proteome</keyword>
<dbReference type="InterPro" id="IPR009091">
    <property type="entry name" value="RCC1/BLIP-II"/>
</dbReference>
<dbReference type="Proteomes" id="UP000515679">
    <property type="component" value="Chromosome"/>
</dbReference>
<dbReference type="Gene3D" id="2.130.10.30">
    <property type="entry name" value="Regulator of chromosome condensation 1/beta-lactamase-inhibitor protein II"/>
    <property type="match status" value="1"/>
</dbReference>
<accession>A0A7G5BVI3</accession>
<dbReference type="InterPro" id="IPR000408">
    <property type="entry name" value="Reg_chr_condens"/>
</dbReference>
<gene>
    <name evidence="1" type="ORF">FPL14_06890</name>
</gene>
<dbReference type="KEGG" id="cchl:FPL14_06890"/>
<name>A0A7G5BVI3_9BACL</name>
<evidence type="ECO:0008006" key="3">
    <source>
        <dbReference type="Google" id="ProtNLM"/>
    </source>
</evidence>
<dbReference type="RefSeq" id="WP_182302324.1">
    <property type="nucleotide sequence ID" value="NZ_CP041969.1"/>
</dbReference>
<dbReference type="Pfam" id="PF13540">
    <property type="entry name" value="RCC1_2"/>
    <property type="match status" value="1"/>
</dbReference>